<reference evidence="2 3" key="1">
    <citation type="submission" date="2024-01" db="EMBL/GenBank/DDBJ databases">
        <title>Genome assemblies of Stephania.</title>
        <authorList>
            <person name="Yang L."/>
        </authorList>
    </citation>
    <scope>NUCLEOTIDE SEQUENCE [LARGE SCALE GENOMIC DNA]</scope>
    <source>
        <strain evidence="2">JXDWG</strain>
        <tissue evidence="2">Leaf</tissue>
    </source>
</reference>
<feature type="domain" description="PPM-type phosphatase" evidence="1">
    <location>
        <begin position="150"/>
        <end position="185"/>
    </location>
</feature>
<dbReference type="Proteomes" id="UP001419268">
    <property type="component" value="Unassembled WGS sequence"/>
</dbReference>
<comment type="caution">
    <text evidence="2">The sequence shown here is derived from an EMBL/GenBank/DDBJ whole genome shotgun (WGS) entry which is preliminary data.</text>
</comment>
<protein>
    <recommendedName>
        <fullName evidence="1">PPM-type phosphatase domain-containing protein</fullName>
    </recommendedName>
</protein>
<evidence type="ECO:0000259" key="1">
    <source>
        <dbReference type="Pfam" id="PF00481"/>
    </source>
</evidence>
<name>A0AAP0F2A7_9MAGN</name>
<accession>A0AAP0F2A7</accession>
<dbReference type="InterPro" id="IPR036457">
    <property type="entry name" value="PPM-type-like_dom_sf"/>
</dbReference>
<dbReference type="SUPFAM" id="SSF81606">
    <property type="entry name" value="PP2C-like"/>
    <property type="match status" value="1"/>
</dbReference>
<sequence>MGAPLLFHLVLHGGWPFPTLPPTLAGERLELPFPKGLVTRATDLELIGEFREFGYALWGIERSVKLGNLLDLKDPSISLYTRVKNSILITHLHILFTLGYRVSGASRVGFGSPRKSEEVEARIEVTECRSFDEQGQGQGGASDYLEIAEPVGVIATPDIHSFDLTERDSFIILGCDGLWGLVDPRMNLKQNKSPMHASPKTCVPWIFSVPSIWSKPNSSTTVLYLHLSSHDKGSRISTDQKMQHNTSWNVVLPREIGACYRGGQNQLLTFQHPRNLFSPDFRVQYWHLQNLAWTNLPEFIKVSPFWHFLECSIIVIARFFRFPRNPRSRDVFIKMSALRLRIIG</sequence>
<evidence type="ECO:0000313" key="3">
    <source>
        <dbReference type="Proteomes" id="UP001419268"/>
    </source>
</evidence>
<dbReference type="Gene3D" id="3.60.40.10">
    <property type="entry name" value="PPM-type phosphatase domain"/>
    <property type="match status" value="1"/>
</dbReference>
<organism evidence="2 3">
    <name type="scientific">Stephania cephalantha</name>
    <dbReference type="NCBI Taxonomy" id="152367"/>
    <lineage>
        <taxon>Eukaryota</taxon>
        <taxon>Viridiplantae</taxon>
        <taxon>Streptophyta</taxon>
        <taxon>Embryophyta</taxon>
        <taxon>Tracheophyta</taxon>
        <taxon>Spermatophyta</taxon>
        <taxon>Magnoliopsida</taxon>
        <taxon>Ranunculales</taxon>
        <taxon>Menispermaceae</taxon>
        <taxon>Menispermoideae</taxon>
        <taxon>Cissampelideae</taxon>
        <taxon>Stephania</taxon>
    </lineage>
</organism>
<evidence type="ECO:0000313" key="2">
    <source>
        <dbReference type="EMBL" id="KAK9101132.1"/>
    </source>
</evidence>
<dbReference type="EMBL" id="JBBNAG010000010">
    <property type="protein sequence ID" value="KAK9101132.1"/>
    <property type="molecule type" value="Genomic_DNA"/>
</dbReference>
<proteinExistence type="predicted"/>
<gene>
    <name evidence="2" type="ORF">Scep_024562</name>
</gene>
<keyword evidence="3" id="KW-1185">Reference proteome</keyword>
<dbReference type="AlphaFoldDB" id="A0AAP0F2A7"/>
<dbReference type="Pfam" id="PF00481">
    <property type="entry name" value="PP2C"/>
    <property type="match status" value="1"/>
</dbReference>
<dbReference type="InterPro" id="IPR001932">
    <property type="entry name" value="PPM-type_phosphatase-like_dom"/>
</dbReference>